<proteinExistence type="predicted"/>
<name>A0A0M0JU67_9EUKA</name>
<evidence type="ECO:0000313" key="3">
    <source>
        <dbReference type="Proteomes" id="UP000037460"/>
    </source>
</evidence>
<feature type="region of interest" description="Disordered" evidence="1">
    <location>
        <begin position="94"/>
        <end position="119"/>
    </location>
</feature>
<sequence>HVGAERAAAEAAEASVAGPRPLTADEARAAAAAEGLELVPSSRSETGFKGVRKSGGRYVVMIYENGKPRYIGHLRDTGGGGLVLREACWGRASGGGGGGGNGQRATAAHGGRGQGGRGGRGARACAVVERFATPEEAALCYARHIGAERAAAEAAEASAAAPRLLTADDARAAAVAEGLELVHAPAPSGPNEVELAEALRCWRVLLSALRDDRRKQRAPSLSSPPPPSPDASATTEHASRKRLAAAVA</sequence>
<dbReference type="Proteomes" id="UP000037460">
    <property type="component" value="Unassembled WGS sequence"/>
</dbReference>
<accession>A0A0M0JU67</accession>
<comment type="caution">
    <text evidence="2">The sequence shown here is derived from an EMBL/GenBank/DDBJ whole genome shotgun (WGS) entry which is preliminary data.</text>
</comment>
<gene>
    <name evidence="2" type="ORF">Ctob_007063</name>
</gene>
<dbReference type="EMBL" id="JWZX01002337">
    <property type="protein sequence ID" value="KOO29887.1"/>
    <property type="molecule type" value="Genomic_DNA"/>
</dbReference>
<evidence type="ECO:0000313" key="2">
    <source>
        <dbReference type="EMBL" id="KOO29887.1"/>
    </source>
</evidence>
<feature type="non-terminal residue" evidence="2">
    <location>
        <position position="1"/>
    </location>
</feature>
<keyword evidence="3" id="KW-1185">Reference proteome</keyword>
<feature type="compositionally biased region" description="Basic residues" evidence="1">
    <location>
        <begin position="239"/>
        <end position="248"/>
    </location>
</feature>
<organism evidence="2 3">
    <name type="scientific">Chrysochromulina tobinii</name>
    <dbReference type="NCBI Taxonomy" id="1460289"/>
    <lineage>
        <taxon>Eukaryota</taxon>
        <taxon>Haptista</taxon>
        <taxon>Haptophyta</taxon>
        <taxon>Prymnesiophyceae</taxon>
        <taxon>Prymnesiales</taxon>
        <taxon>Chrysochromulinaceae</taxon>
        <taxon>Chrysochromulina</taxon>
    </lineage>
</organism>
<protein>
    <recommendedName>
        <fullName evidence="4">AP2/ERF domain-containing protein</fullName>
    </recommendedName>
</protein>
<feature type="region of interest" description="Disordered" evidence="1">
    <location>
        <begin position="1"/>
        <end position="21"/>
    </location>
</feature>
<reference evidence="3" key="1">
    <citation type="journal article" date="2015" name="PLoS Genet.">
        <title>Genome Sequence and Transcriptome Analyses of Chrysochromulina tobin: Metabolic Tools for Enhanced Algal Fitness in the Prominent Order Prymnesiales (Haptophyceae).</title>
        <authorList>
            <person name="Hovde B.T."/>
            <person name="Deodato C.R."/>
            <person name="Hunsperger H.M."/>
            <person name="Ryken S.A."/>
            <person name="Yost W."/>
            <person name="Jha R.K."/>
            <person name="Patterson J."/>
            <person name="Monnat R.J. Jr."/>
            <person name="Barlow S.B."/>
            <person name="Starkenburg S.R."/>
            <person name="Cattolico R.A."/>
        </authorList>
    </citation>
    <scope>NUCLEOTIDE SEQUENCE</scope>
    <source>
        <strain evidence="3">CCMP291</strain>
    </source>
</reference>
<evidence type="ECO:0000256" key="1">
    <source>
        <dbReference type="SAM" id="MobiDB-lite"/>
    </source>
</evidence>
<dbReference type="AlphaFoldDB" id="A0A0M0JU67"/>
<feature type="compositionally biased region" description="Low complexity" evidence="1">
    <location>
        <begin position="1"/>
        <end position="14"/>
    </location>
</feature>
<feature type="compositionally biased region" description="Gly residues" evidence="1">
    <location>
        <begin position="110"/>
        <end position="119"/>
    </location>
</feature>
<evidence type="ECO:0008006" key="4">
    <source>
        <dbReference type="Google" id="ProtNLM"/>
    </source>
</evidence>
<feature type="region of interest" description="Disordered" evidence="1">
    <location>
        <begin position="212"/>
        <end position="248"/>
    </location>
</feature>
<feature type="non-terminal residue" evidence="2">
    <location>
        <position position="248"/>
    </location>
</feature>